<dbReference type="GO" id="GO:0003824">
    <property type="term" value="F:catalytic activity"/>
    <property type="evidence" value="ECO:0007669"/>
    <property type="project" value="InterPro"/>
</dbReference>
<dbReference type="AlphaFoldDB" id="A0A1I1GEW1"/>
<dbReference type="Proteomes" id="UP000182192">
    <property type="component" value="Unassembled WGS sequence"/>
</dbReference>
<dbReference type="InterPro" id="IPR007197">
    <property type="entry name" value="rSAM"/>
</dbReference>
<keyword evidence="2" id="KW-0479">Metal-binding</keyword>
<dbReference type="SFLD" id="SFLDG01067">
    <property type="entry name" value="SPASM/twitch_domain_containing"/>
    <property type="match status" value="1"/>
</dbReference>
<dbReference type="InterPro" id="IPR013785">
    <property type="entry name" value="Aldolase_TIM"/>
</dbReference>
<dbReference type="CDD" id="cd01335">
    <property type="entry name" value="Radical_SAM"/>
    <property type="match status" value="1"/>
</dbReference>
<reference evidence="6 7" key="1">
    <citation type="submission" date="2016-10" db="EMBL/GenBank/DDBJ databases">
        <authorList>
            <person name="de Groot N.N."/>
        </authorList>
    </citation>
    <scope>NUCLEOTIDE SEQUENCE [LARGE SCALE GENOMIC DNA]</scope>
    <source>
        <strain evidence="6 7">AR67</strain>
    </source>
</reference>
<evidence type="ECO:0000256" key="4">
    <source>
        <dbReference type="ARBA" id="ARBA00023014"/>
    </source>
</evidence>
<dbReference type="Pfam" id="PF04055">
    <property type="entry name" value="Radical_SAM"/>
    <property type="match status" value="1"/>
</dbReference>
<dbReference type="SFLD" id="SFLDS00029">
    <property type="entry name" value="Radical_SAM"/>
    <property type="match status" value="1"/>
</dbReference>
<sequence length="361" mass="40307">MDSCALESFLAQGVEHLMRDMIRVSARDPRSSAFILKFSAECMRASKKRERSNRKGSHVPPFLICSLTDDCGMDCEGCYAKINSCHNAEGESLSANDWLDVFVQAAECGVNFILLAGGEPLLRRDVIFTAARCKNLFFPIFTSGTVIDSEYVELFDKHRNLFPLISIEGGKISTDSRRGDGVYDIVTEKMVELKNSSVLFGVSVTVTKENVKEVFGDEFIGDMKENGCKAVVYVEYVPVDGRVEIAPDEDTRAYMTMRLVKLRKDHHEMMHISFPGDEKVSGGCLSSGRGFFHINSRGGAEPCPFAPYSDCNVRDMTFDEVMKSPLFSRIRDFTLLECEHGGGCVLFERQGLINALMPEDR</sequence>
<dbReference type="RefSeq" id="WP_074960608.1">
    <property type="nucleotide sequence ID" value="NZ_FOKQ01000007.1"/>
</dbReference>
<dbReference type="OrthoDB" id="9782387at2"/>
<proteinExistence type="predicted"/>
<evidence type="ECO:0000256" key="3">
    <source>
        <dbReference type="ARBA" id="ARBA00023004"/>
    </source>
</evidence>
<accession>A0A1I1GEW1</accession>
<dbReference type="EMBL" id="FOKQ01000007">
    <property type="protein sequence ID" value="SFC10347.1"/>
    <property type="molecule type" value="Genomic_DNA"/>
</dbReference>
<feature type="domain" description="Radical SAM core" evidence="5">
    <location>
        <begin position="57"/>
        <end position="277"/>
    </location>
</feature>
<evidence type="ECO:0000313" key="6">
    <source>
        <dbReference type="EMBL" id="SFC10347.1"/>
    </source>
</evidence>
<dbReference type="PANTHER" id="PTHR43524:SF1">
    <property type="entry name" value="RADICAL SAM SUPERFAMILY PROTEIN"/>
    <property type="match status" value="1"/>
</dbReference>
<name>A0A1I1GEW1_RUMAL</name>
<dbReference type="GO" id="GO:0046872">
    <property type="term" value="F:metal ion binding"/>
    <property type="evidence" value="ECO:0007669"/>
    <property type="project" value="UniProtKB-KW"/>
</dbReference>
<evidence type="ECO:0000256" key="2">
    <source>
        <dbReference type="ARBA" id="ARBA00022723"/>
    </source>
</evidence>
<dbReference type="InterPro" id="IPR058240">
    <property type="entry name" value="rSAM_sf"/>
</dbReference>
<dbReference type="SUPFAM" id="SSF102114">
    <property type="entry name" value="Radical SAM enzymes"/>
    <property type="match status" value="1"/>
</dbReference>
<dbReference type="GO" id="GO:0051536">
    <property type="term" value="F:iron-sulfur cluster binding"/>
    <property type="evidence" value="ECO:0007669"/>
    <property type="project" value="UniProtKB-KW"/>
</dbReference>
<gene>
    <name evidence="6" type="ORF">SAMN02910406_01157</name>
</gene>
<keyword evidence="3" id="KW-0408">Iron</keyword>
<dbReference type="Gene3D" id="3.20.20.70">
    <property type="entry name" value="Aldolase class I"/>
    <property type="match status" value="1"/>
</dbReference>
<evidence type="ECO:0000259" key="5">
    <source>
        <dbReference type="PROSITE" id="PS51918"/>
    </source>
</evidence>
<dbReference type="PANTHER" id="PTHR43524">
    <property type="entry name" value="RADICAL SAM SUPERFAMILY PROTEIN"/>
    <property type="match status" value="1"/>
</dbReference>
<keyword evidence="4" id="KW-0411">Iron-sulfur</keyword>
<protein>
    <submittedName>
        <fullName evidence="6">Radical SAM superfamily enzyme, MoaA/NifB/PqqE/SkfB family</fullName>
    </submittedName>
</protein>
<evidence type="ECO:0000313" key="7">
    <source>
        <dbReference type="Proteomes" id="UP000182192"/>
    </source>
</evidence>
<dbReference type="PROSITE" id="PS51918">
    <property type="entry name" value="RADICAL_SAM"/>
    <property type="match status" value="1"/>
</dbReference>
<evidence type="ECO:0000256" key="1">
    <source>
        <dbReference type="ARBA" id="ARBA00022691"/>
    </source>
</evidence>
<organism evidence="6 7">
    <name type="scientific">Ruminococcus albus</name>
    <dbReference type="NCBI Taxonomy" id="1264"/>
    <lineage>
        <taxon>Bacteria</taxon>
        <taxon>Bacillati</taxon>
        <taxon>Bacillota</taxon>
        <taxon>Clostridia</taxon>
        <taxon>Eubacteriales</taxon>
        <taxon>Oscillospiraceae</taxon>
        <taxon>Ruminococcus</taxon>
    </lineage>
</organism>
<keyword evidence="1" id="KW-0949">S-adenosyl-L-methionine</keyword>